<reference evidence="1" key="1">
    <citation type="submission" date="2016-07" db="EMBL/GenBank/DDBJ databases">
        <authorList>
            <person name="Bretaudeau A."/>
        </authorList>
    </citation>
    <scope>NUCLEOTIDE SEQUENCE</scope>
    <source>
        <strain evidence="1">Rice</strain>
        <tissue evidence="1">Whole body</tissue>
    </source>
</reference>
<gene>
    <name evidence="1" type="ORF">SFRICE_014653</name>
</gene>
<accession>A0A2H1VR04</accession>
<protein>
    <submittedName>
        <fullName evidence="1">SFRICE_014653</fullName>
    </submittedName>
</protein>
<dbReference type="EMBL" id="ODYU01003650">
    <property type="protein sequence ID" value="SOQ42674.1"/>
    <property type="molecule type" value="Genomic_DNA"/>
</dbReference>
<proteinExistence type="predicted"/>
<organism evidence="1">
    <name type="scientific">Spodoptera frugiperda</name>
    <name type="common">Fall armyworm</name>
    <dbReference type="NCBI Taxonomy" id="7108"/>
    <lineage>
        <taxon>Eukaryota</taxon>
        <taxon>Metazoa</taxon>
        <taxon>Ecdysozoa</taxon>
        <taxon>Arthropoda</taxon>
        <taxon>Hexapoda</taxon>
        <taxon>Insecta</taxon>
        <taxon>Pterygota</taxon>
        <taxon>Neoptera</taxon>
        <taxon>Endopterygota</taxon>
        <taxon>Lepidoptera</taxon>
        <taxon>Glossata</taxon>
        <taxon>Ditrysia</taxon>
        <taxon>Noctuoidea</taxon>
        <taxon>Noctuidae</taxon>
        <taxon>Amphipyrinae</taxon>
        <taxon>Spodoptera</taxon>
    </lineage>
</organism>
<name>A0A2H1VR04_SPOFR</name>
<sequence>MLNKTTKPNPKGGYMVKLIPSMGKQAMQPNSTSIIVEMNSAMIPRQESTHHMYTEHFLGCWSSCVIFSSTWINNLWIMQRAITFPNRLPSLEMIINLLLKYIRIRMTRSEVKREYRSRWWTSMDSCCPNKEVEVQSLGLTGAFSTTQPSITVDQVARRTDGRWARKVIEWRPRTR</sequence>
<dbReference type="AlphaFoldDB" id="A0A2H1VR04"/>
<evidence type="ECO:0000313" key="1">
    <source>
        <dbReference type="EMBL" id="SOQ42674.1"/>
    </source>
</evidence>